<sequence>MAYIMRRIQRPRPPSLAVAGCVPSRCRLTHCASTFVTSKKHPHGQAHPRVPASVRLERKLPKDMSQYQQYPQQPQQAYQQGYPAQGNYNQQQGYPPQAGYQPNYPPQQGYAAQQPMYVQQQPARQSNSGQNCCLACCSALLCCCALDAIF</sequence>
<dbReference type="GeneID" id="63786875"/>
<organism evidence="6 7">
    <name type="scientific">Protomyces lactucae-debilis</name>
    <dbReference type="NCBI Taxonomy" id="2754530"/>
    <lineage>
        <taxon>Eukaryota</taxon>
        <taxon>Fungi</taxon>
        <taxon>Dikarya</taxon>
        <taxon>Ascomycota</taxon>
        <taxon>Taphrinomycotina</taxon>
        <taxon>Taphrinomycetes</taxon>
        <taxon>Taphrinales</taxon>
        <taxon>Protomycetaceae</taxon>
        <taxon>Protomyces</taxon>
    </lineage>
</organism>
<feature type="compositionally biased region" description="Low complexity" evidence="4">
    <location>
        <begin position="66"/>
        <end position="115"/>
    </location>
</feature>
<dbReference type="InterPro" id="IPR028144">
    <property type="entry name" value="CYSTM_dom"/>
</dbReference>
<dbReference type="GO" id="GO:0016020">
    <property type="term" value="C:membrane"/>
    <property type="evidence" value="ECO:0007669"/>
    <property type="project" value="UniProtKB-SubCell"/>
</dbReference>
<evidence type="ECO:0000259" key="5">
    <source>
        <dbReference type="Pfam" id="PF12734"/>
    </source>
</evidence>
<dbReference type="Proteomes" id="UP000193685">
    <property type="component" value="Unassembled WGS sequence"/>
</dbReference>
<dbReference type="Pfam" id="PF12734">
    <property type="entry name" value="CYSTM"/>
    <property type="match status" value="1"/>
</dbReference>
<dbReference type="EMBL" id="MCFI01000032">
    <property type="protein sequence ID" value="ORY73919.1"/>
    <property type="molecule type" value="Genomic_DNA"/>
</dbReference>
<dbReference type="RefSeq" id="XP_040721924.1">
    <property type="nucleotide sequence ID" value="XM_040870276.1"/>
</dbReference>
<evidence type="ECO:0000256" key="3">
    <source>
        <dbReference type="ARBA" id="ARBA00023136"/>
    </source>
</evidence>
<feature type="region of interest" description="Disordered" evidence="4">
    <location>
        <begin position="39"/>
        <end position="115"/>
    </location>
</feature>
<comment type="caution">
    <text evidence="6">The sequence shown here is derived from an EMBL/GenBank/DDBJ whole genome shotgun (WGS) entry which is preliminary data.</text>
</comment>
<dbReference type="AlphaFoldDB" id="A0A1Y2EQU1"/>
<name>A0A1Y2EQU1_PROLT</name>
<gene>
    <name evidence="6" type="ORF">BCR37DRAFT_384637</name>
</gene>
<keyword evidence="3" id="KW-0472">Membrane</keyword>
<accession>A0A1Y2EQU1</accession>
<evidence type="ECO:0000313" key="7">
    <source>
        <dbReference type="Proteomes" id="UP000193685"/>
    </source>
</evidence>
<comment type="similarity">
    <text evidence="2">Belongs to the CYSTM1 family.</text>
</comment>
<evidence type="ECO:0000256" key="2">
    <source>
        <dbReference type="ARBA" id="ARBA00009444"/>
    </source>
</evidence>
<evidence type="ECO:0000256" key="1">
    <source>
        <dbReference type="ARBA" id="ARBA00004370"/>
    </source>
</evidence>
<feature type="domain" description="Cysteine-rich transmembrane" evidence="5">
    <location>
        <begin position="115"/>
        <end position="150"/>
    </location>
</feature>
<evidence type="ECO:0000313" key="6">
    <source>
        <dbReference type="EMBL" id="ORY73919.1"/>
    </source>
</evidence>
<protein>
    <recommendedName>
        <fullName evidence="5">Cysteine-rich transmembrane domain-containing protein</fullName>
    </recommendedName>
</protein>
<comment type="subcellular location">
    <subcellularLocation>
        <location evidence="1">Membrane</location>
    </subcellularLocation>
</comment>
<proteinExistence type="inferred from homology"/>
<dbReference type="STRING" id="56484.A0A1Y2EQU1"/>
<keyword evidence="7" id="KW-1185">Reference proteome</keyword>
<reference evidence="6 7" key="1">
    <citation type="submission" date="2016-07" db="EMBL/GenBank/DDBJ databases">
        <title>Pervasive Adenine N6-methylation of Active Genes in Fungi.</title>
        <authorList>
            <consortium name="DOE Joint Genome Institute"/>
            <person name="Mondo S.J."/>
            <person name="Dannebaum R.O."/>
            <person name="Kuo R.C."/>
            <person name="Labutti K."/>
            <person name="Haridas S."/>
            <person name="Kuo A."/>
            <person name="Salamov A."/>
            <person name="Ahrendt S.R."/>
            <person name="Lipzen A."/>
            <person name="Sullivan W."/>
            <person name="Andreopoulos W.B."/>
            <person name="Clum A."/>
            <person name="Lindquist E."/>
            <person name="Daum C."/>
            <person name="Ramamoorthy G.K."/>
            <person name="Gryganskyi A."/>
            <person name="Culley D."/>
            <person name="Magnuson J.K."/>
            <person name="James T.Y."/>
            <person name="O'Malley M.A."/>
            <person name="Stajich J.E."/>
            <person name="Spatafora J.W."/>
            <person name="Visel A."/>
            <person name="Grigoriev I.V."/>
        </authorList>
    </citation>
    <scope>NUCLEOTIDE SEQUENCE [LARGE SCALE GENOMIC DNA]</scope>
    <source>
        <strain evidence="6 7">12-1054</strain>
    </source>
</reference>
<evidence type="ECO:0000256" key="4">
    <source>
        <dbReference type="SAM" id="MobiDB-lite"/>
    </source>
</evidence>